<name>A0A210Q6I2_MIZYE</name>
<feature type="compositionally biased region" description="Polar residues" evidence="1">
    <location>
        <begin position="412"/>
        <end position="424"/>
    </location>
</feature>
<dbReference type="PANTHER" id="PTHR36696">
    <property type="entry name" value="AGAP012002-PA"/>
    <property type="match status" value="1"/>
</dbReference>
<feature type="compositionally biased region" description="Basic and acidic residues" evidence="1">
    <location>
        <begin position="362"/>
        <end position="372"/>
    </location>
</feature>
<reference evidence="2 3" key="1">
    <citation type="journal article" date="2017" name="Nat. Ecol. Evol.">
        <title>Scallop genome provides insights into evolution of bilaterian karyotype and development.</title>
        <authorList>
            <person name="Wang S."/>
            <person name="Zhang J."/>
            <person name="Jiao W."/>
            <person name="Li J."/>
            <person name="Xun X."/>
            <person name="Sun Y."/>
            <person name="Guo X."/>
            <person name="Huan P."/>
            <person name="Dong B."/>
            <person name="Zhang L."/>
            <person name="Hu X."/>
            <person name="Sun X."/>
            <person name="Wang J."/>
            <person name="Zhao C."/>
            <person name="Wang Y."/>
            <person name="Wang D."/>
            <person name="Huang X."/>
            <person name="Wang R."/>
            <person name="Lv J."/>
            <person name="Li Y."/>
            <person name="Zhang Z."/>
            <person name="Liu B."/>
            <person name="Lu W."/>
            <person name="Hui Y."/>
            <person name="Liang J."/>
            <person name="Zhou Z."/>
            <person name="Hou R."/>
            <person name="Li X."/>
            <person name="Liu Y."/>
            <person name="Li H."/>
            <person name="Ning X."/>
            <person name="Lin Y."/>
            <person name="Zhao L."/>
            <person name="Xing Q."/>
            <person name="Dou J."/>
            <person name="Li Y."/>
            <person name="Mao J."/>
            <person name="Guo H."/>
            <person name="Dou H."/>
            <person name="Li T."/>
            <person name="Mu C."/>
            <person name="Jiang W."/>
            <person name="Fu Q."/>
            <person name="Fu X."/>
            <person name="Miao Y."/>
            <person name="Liu J."/>
            <person name="Yu Q."/>
            <person name="Li R."/>
            <person name="Liao H."/>
            <person name="Li X."/>
            <person name="Kong Y."/>
            <person name="Jiang Z."/>
            <person name="Chourrout D."/>
            <person name="Li R."/>
            <person name="Bao Z."/>
        </authorList>
    </citation>
    <scope>NUCLEOTIDE SEQUENCE [LARGE SCALE GENOMIC DNA]</scope>
    <source>
        <strain evidence="2 3">PY_sf001</strain>
    </source>
</reference>
<gene>
    <name evidence="2" type="ORF">KP79_PYT15873</name>
</gene>
<proteinExistence type="predicted"/>
<protein>
    <submittedName>
        <fullName evidence="2">Uncharacterized protein</fullName>
    </submittedName>
</protein>
<dbReference type="AlphaFoldDB" id="A0A210Q6I2"/>
<evidence type="ECO:0000313" key="3">
    <source>
        <dbReference type="Proteomes" id="UP000242188"/>
    </source>
</evidence>
<feature type="region of interest" description="Disordered" evidence="1">
    <location>
        <begin position="116"/>
        <end position="135"/>
    </location>
</feature>
<feature type="region of interest" description="Disordered" evidence="1">
    <location>
        <begin position="362"/>
        <end position="569"/>
    </location>
</feature>
<comment type="caution">
    <text evidence="2">The sequence shown here is derived from an EMBL/GenBank/DDBJ whole genome shotgun (WGS) entry which is preliminary data.</text>
</comment>
<dbReference type="STRING" id="6573.A0A210Q6I2"/>
<feature type="compositionally biased region" description="Basic and acidic residues" evidence="1">
    <location>
        <begin position="508"/>
        <end position="521"/>
    </location>
</feature>
<dbReference type="OrthoDB" id="10021598at2759"/>
<accession>A0A210Q6I2</accession>
<organism evidence="2 3">
    <name type="scientific">Mizuhopecten yessoensis</name>
    <name type="common">Japanese scallop</name>
    <name type="synonym">Patinopecten yessoensis</name>
    <dbReference type="NCBI Taxonomy" id="6573"/>
    <lineage>
        <taxon>Eukaryota</taxon>
        <taxon>Metazoa</taxon>
        <taxon>Spiralia</taxon>
        <taxon>Lophotrochozoa</taxon>
        <taxon>Mollusca</taxon>
        <taxon>Bivalvia</taxon>
        <taxon>Autobranchia</taxon>
        <taxon>Pteriomorphia</taxon>
        <taxon>Pectinida</taxon>
        <taxon>Pectinoidea</taxon>
        <taxon>Pectinidae</taxon>
        <taxon>Mizuhopecten</taxon>
    </lineage>
</organism>
<feature type="compositionally biased region" description="Basic residues" evidence="1">
    <location>
        <begin position="488"/>
        <end position="507"/>
    </location>
</feature>
<keyword evidence="3" id="KW-1185">Reference proteome</keyword>
<dbReference type="Proteomes" id="UP000242188">
    <property type="component" value="Unassembled WGS sequence"/>
</dbReference>
<dbReference type="EMBL" id="NEDP02004827">
    <property type="protein sequence ID" value="OWF44343.1"/>
    <property type="molecule type" value="Genomic_DNA"/>
</dbReference>
<evidence type="ECO:0000256" key="1">
    <source>
        <dbReference type="SAM" id="MobiDB-lite"/>
    </source>
</evidence>
<dbReference type="PANTHER" id="PTHR36696:SF1">
    <property type="entry name" value="EF-HAND DOMAIN-CONTAINING PROTEIN"/>
    <property type="match status" value="1"/>
</dbReference>
<feature type="compositionally biased region" description="Polar residues" evidence="1">
    <location>
        <begin position="373"/>
        <end position="388"/>
    </location>
</feature>
<feature type="compositionally biased region" description="Basic and acidic residues" evidence="1">
    <location>
        <begin position="553"/>
        <end position="569"/>
    </location>
</feature>
<sequence length="786" mass="90105">MAAISAVLVTDRQRPKTSIACRLPRVEGAPSKDSRLNILRLKRRIDHKRKERSLTINEVPMMLLPKARVRTTYDLMKIRGDACVIPDQDYNSLHLSTLHPDADFMRVRNNTSRLSFRSKSRCSRPSSRSDLDSGIGSLRRGVTFDDLSMSQSTVYKSTEDLDVYSEDEDVKLASPPSREEDLLSMSISSFLPSIDSDLPEHLDSYGETTSIADNNREKTKRNKFLDSWRRGRSRPQTPGCSIEPCHEDSCLICKGFMSEKERIQKCFGGVQNFLDWIFSKWGKRNELKNLPRSHYLYGRVHGNTPLSTTSIFRGRQPKFCNIVQQVQLHARDLRSPTPTRQMDEDYNDFDYIRKTIDGDMLRRRRKYSDTTRKTSGTEGRPTSPSSQDGDTKIDVTIMGLEKAPSPPLRGNWSPTVTDINPKSQPESEDLTSLLDNPVSATDTKKSDTPTLFLHNDTELDGTGGPPAQPPPTPEILTPKEPVEEKPATKRPRTCTKKTKVPITKTRKPKEEMEKKEDETAKVETPLPAPPPEESKEEKDIKVNIAVPELPTYQKDENQRKTKEKRKSERHLVVKPKFEPKDDPVDQLDEDLKARIREFDWSTMEMTGSEESPRKQQKAAWVTGRLALSQQSSRFELPMDMRVLESMTTQEYIREYCKITKRRQKLYSDVFRKNAKQKERNVYVIPFKDLRKALMDVLVNTLTDDHYSMLVEHMAFAQDAEIDLVLFSALSALAERLMYPQFVTQETVDMPDYMKEKIECADFGALRWKMQGVNVSPGIKKLLLQLS</sequence>
<feature type="compositionally biased region" description="Basic and acidic residues" evidence="1">
    <location>
        <begin position="532"/>
        <end position="541"/>
    </location>
</feature>
<evidence type="ECO:0000313" key="2">
    <source>
        <dbReference type="EMBL" id="OWF44343.1"/>
    </source>
</evidence>